<dbReference type="AlphaFoldDB" id="A0A132NH60"/>
<evidence type="ECO:0000313" key="1">
    <source>
        <dbReference type="EMBL" id="KWX09471.1"/>
    </source>
</evidence>
<dbReference type="Proteomes" id="UP000070598">
    <property type="component" value="Unassembled WGS sequence"/>
</dbReference>
<dbReference type="InterPro" id="IPR014729">
    <property type="entry name" value="Rossmann-like_a/b/a_fold"/>
</dbReference>
<comment type="caution">
    <text evidence="1">The sequence shown here is derived from an EMBL/GenBank/DDBJ whole genome shotgun (WGS) entry which is preliminary data.</text>
</comment>
<dbReference type="EMBL" id="JYIK01000805">
    <property type="protein sequence ID" value="KWX09471.1"/>
    <property type="molecule type" value="Genomic_DNA"/>
</dbReference>
<dbReference type="Gene3D" id="3.40.50.620">
    <property type="entry name" value="HUPs"/>
    <property type="match status" value="1"/>
</dbReference>
<evidence type="ECO:0000313" key="2">
    <source>
        <dbReference type="Proteomes" id="UP000070598"/>
    </source>
</evidence>
<reference evidence="2" key="1">
    <citation type="submission" date="2015-02" db="EMBL/GenBank/DDBJ databases">
        <title>Physiological reanalysis, assessment of diazotrophy, and genome sequences of multiple isolates of Streptomyces thermoautotrophicus.</title>
        <authorList>
            <person name="MacKellar D.C."/>
            <person name="Lieber L."/>
            <person name="Norman J."/>
            <person name="Bolger A."/>
            <person name="Tobin C."/>
            <person name="Murray J.W."/>
            <person name="Friesen M."/>
            <person name="Prell J."/>
        </authorList>
    </citation>
    <scope>NUCLEOTIDE SEQUENCE [LARGE SCALE GENOMIC DNA]</scope>
    <source>
        <strain evidence="2">UBT1</strain>
    </source>
</reference>
<protein>
    <submittedName>
        <fullName evidence="1">Uncharacterized protein</fullName>
    </submittedName>
</protein>
<organism evidence="1 2">
    <name type="scientific">Carbonactinospora thermoautotrophica</name>
    <dbReference type="NCBI Taxonomy" id="1469144"/>
    <lineage>
        <taxon>Bacteria</taxon>
        <taxon>Bacillati</taxon>
        <taxon>Actinomycetota</taxon>
        <taxon>Actinomycetes</taxon>
        <taxon>Kitasatosporales</taxon>
        <taxon>Carbonactinosporaceae</taxon>
        <taxon>Carbonactinospora</taxon>
    </lineage>
</organism>
<feature type="non-terminal residue" evidence="1">
    <location>
        <position position="104"/>
    </location>
</feature>
<name>A0A132NH60_9ACTN</name>
<proteinExistence type="predicted"/>
<sequence length="104" mass="11481">MLRLMDTRTGELTEVRPSGSRLLRVLVRGPATPGPTHLEELRLLVLGDLVRRVVERQGLRVLAAWSTTAPGRPAEQPRHPARQDLAELNIPQMYAEDVAGVLDG</sequence>
<accession>A0A132NH60</accession>
<gene>
    <name evidence="1" type="ORF">TR74_09415</name>
</gene>